<dbReference type="Gene3D" id="3.40.50.1010">
    <property type="entry name" value="5'-nuclease"/>
    <property type="match status" value="1"/>
</dbReference>
<dbReference type="InterPro" id="IPR052626">
    <property type="entry name" value="SWT1_Regulator"/>
</dbReference>
<dbReference type="eggNOG" id="KOG4689">
    <property type="taxonomic scope" value="Eukaryota"/>
</dbReference>
<name>A0A0W0FK32_MONRR</name>
<dbReference type="InterPro" id="IPR029060">
    <property type="entry name" value="PIN-like_dom_sf"/>
</dbReference>
<dbReference type="Pfam" id="PF13638">
    <property type="entry name" value="PIN_4"/>
    <property type="match status" value="1"/>
</dbReference>
<dbReference type="SUPFAM" id="SSF88723">
    <property type="entry name" value="PIN domain-like"/>
    <property type="match status" value="1"/>
</dbReference>
<accession>A0A0W0FK32</accession>
<proteinExistence type="predicted"/>
<organism evidence="2 3">
    <name type="scientific">Moniliophthora roreri</name>
    <name type="common">Frosty pod rot fungus</name>
    <name type="synonym">Monilia roreri</name>
    <dbReference type="NCBI Taxonomy" id="221103"/>
    <lineage>
        <taxon>Eukaryota</taxon>
        <taxon>Fungi</taxon>
        <taxon>Dikarya</taxon>
        <taxon>Basidiomycota</taxon>
        <taxon>Agaricomycotina</taxon>
        <taxon>Agaricomycetes</taxon>
        <taxon>Agaricomycetidae</taxon>
        <taxon>Agaricales</taxon>
        <taxon>Marasmiineae</taxon>
        <taxon>Marasmiaceae</taxon>
        <taxon>Moniliophthora</taxon>
    </lineage>
</organism>
<dbReference type="PANTHER" id="PTHR16161">
    <property type="entry name" value="TRANSCRIPTIONAL PROTEIN SWT1"/>
    <property type="match status" value="1"/>
</dbReference>
<evidence type="ECO:0000313" key="3">
    <source>
        <dbReference type="Proteomes" id="UP000054988"/>
    </source>
</evidence>
<dbReference type="AlphaFoldDB" id="A0A0W0FK32"/>
<dbReference type="PANTHER" id="PTHR16161:SF0">
    <property type="entry name" value="TRANSCRIPTIONAL PROTEIN SWT1"/>
    <property type="match status" value="1"/>
</dbReference>
<evidence type="ECO:0000259" key="1">
    <source>
        <dbReference type="SMART" id="SM00670"/>
    </source>
</evidence>
<sequence>MSYHYSGSFRDYPNTVAPVYPHSPQSLEHHHADLKRFAEIANEDAPPTEETKFLVIDTNVVLHSLDVLIQFVDDIERLGLPVIVIIPIVVIHELDAQKKGDDKINWFARKASAWLLKKVQERKALKGQAMKETDTAFSTGLITNDEKILRCAIYFNRLSPTFLCSGDRNLCIMCEVEYVTTINPLTRDWCSRSIAERIFADGTVDLSSFAGFKPTYKDKSIVVVQEQTRSDDSMDVDDECSNDNYAEVISRGDARNSLHLQIVQHFTALLAELVTRVSRDGSSVTGSGSGEAGLSIHAPKAIRSATAKQLINEPKDQNFSNWTATQLLDHLERRKRVLPATNPYLGIFLTEPYQAWTGGRRGEEWSAAAWETSLKSLRKIGEGWGESSFKESLNTVAPHIVRVFGEGVINV</sequence>
<dbReference type="Proteomes" id="UP000054988">
    <property type="component" value="Unassembled WGS sequence"/>
</dbReference>
<dbReference type="GO" id="GO:0004540">
    <property type="term" value="F:RNA nuclease activity"/>
    <property type="evidence" value="ECO:0007669"/>
    <property type="project" value="UniProtKB-ARBA"/>
</dbReference>
<feature type="domain" description="PIN" evidence="1">
    <location>
        <begin position="52"/>
        <end position="172"/>
    </location>
</feature>
<dbReference type="InterPro" id="IPR002716">
    <property type="entry name" value="PIN_dom"/>
</dbReference>
<dbReference type="GO" id="GO:0005634">
    <property type="term" value="C:nucleus"/>
    <property type="evidence" value="ECO:0007669"/>
    <property type="project" value="TreeGrafter"/>
</dbReference>
<comment type="caution">
    <text evidence="2">The sequence shown here is derived from an EMBL/GenBank/DDBJ whole genome shotgun (WGS) entry which is preliminary data.</text>
</comment>
<evidence type="ECO:0000313" key="2">
    <source>
        <dbReference type="EMBL" id="KTB36667.1"/>
    </source>
</evidence>
<protein>
    <recommendedName>
        <fullName evidence="1">PIN domain-containing protein</fullName>
    </recommendedName>
</protein>
<dbReference type="CDD" id="cd18727">
    <property type="entry name" value="PIN_Swt1-like"/>
    <property type="match status" value="1"/>
</dbReference>
<dbReference type="SMART" id="SM00670">
    <property type="entry name" value="PINc"/>
    <property type="match status" value="1"/>
</dbReference>
<dbReference type="EMBL" id="LATX01001892">
    <property type="protein sequence ID" value="KTB36667.1"/>
    <property type="molecule type" value="Genomic_DNA"/>
</dbReference>
<reference evidence="2 3" key="1">
    <citation type="submission" date="2015-12" db="EMBL/GenBank/DDBJ databases">
        <title>Draft genome sequence of Moniliophthora roreri, the causal agent of frosty pod rot of cacao.</title>
        <authorList>
            <person name="Aime M.C."/>
            <person name="Diaz-Valderrama J.R."/>
            <person name="Kijpornyongpan T."/>
            <person name="Phillips-Mora W."/>
        </authorList>
    </citation>
    <scope>NUCLEOTIDE SEQUENCE [LARGE SCALE GENOMIC DNA]</scope>
    <source>
        <strain evidence="2 3">MCA 2952</strain>
    </source>
</reference>
<gene>
    <name evidence="2" type="ORF">WG66_10878</name>
</gene>